<accession>A0A2C6L2S1</accession>
<dbReference type="Gene3D" id="2.170.270.10">
    <property type="entry name" value="SET domain"/>
    <property type="match status" value="1"/>
</dbReference>
<feature type="region of interest" description="Disordered" evidence="1">
    <location>
        <begin position="1"/>
        <end position="60"/>
    </location>
</feature>
<evidence type="ECO:0000313" key="3">
    <source>
        <dbReference type="EMBL" id="PHJ22318.1"/>
    </source>
</evidence>
<dbReference type="SUPFAM" id="SSF82199">
    <property type="entry name" value="SET domain"/>
    <property type="match status" value="1"/>
</dbReference>
<organism evidence="3 4">
    <name type="scientific">Cystoisospora suis</name>
    <dbReference type="NCBI Taxonomy" id="483139"/>
    <lineage>
        <taxon>Eukaryota</taxon>
        <taxon>Sar</taxon>
        <taxon>Alveolata</taxon>
        <taxon>Apicomplexa</taxon>
        <taxon>Conoidasida</taxon>
        <taxon>Coccidia</taxon>
        <taxon>Eucoccidiorida</taxon>
        <taxon>Eimeriorina</taxon>
        <taxon>Sarcocystidae</taxon>
        <taxon>Cystoisospora</taxon>
    </lineage>
</organism>
<dbReference type="SMART" id="SM00317">
    <property type="entry name" value="SET"/>
    <property type="match status" value="1"/>
</dbReference>
<dbReference type="VEuPathDB" id="ToxoDB:CSUI_003837"/>
<dbReference type="Proteomes" id="UP000221165">
    <property type="component" value="Unassembled WGS sequence"/>
</dbReference>
<feature type="domain" description="SET" evidence="2">
    <location>
        <begin position="300"/>
        <end position="480"/>
    </location>
</feature>
<evidence type="ECO:0000313" key="4">
    <source>
        <dbReference type="Proteomes" id="UP000221165"/>
    </source>
</evidence>
<dbReference type="EMBL" id="MIGC01001733">
    <property type="protein sequence ID" value="PHJ22318.1"/>
    <property type="molecule type" value="Genomic_DNA"/>
</dbReference>
<dbReference type="InterPro" id="IPR050869">
    <property type="entry name" value="H3K4_H4K5_MeTrfase"/>
</dbReference>
<dbReference type="Pfam" id="PF00856">
    <property type="entry name" value="SET"/>
    <property type="match status" value="1"/>
</dbReference>
<gene>
    <name evidence="3" type="ORF">CSUI_003837</name>
</gene>
<dbReference type="AlphaFoldDB" id="A0A2C6L2S1"/>
<dbReference type="GO" id="GO:0008168">
    <property type="term" value="F:methyltransferase activity"/>
    <property type="evidence" value="ECO:0007669"/>
    <property type="project" value="UniProtKB-KW"/>
</dbReference>
<name>A0A2C6L2S1_9APIC</name>
<dbReference type="GeneID" id="94427243"/>
<dbReference type="CDD" id="cd20071">
    <property type="entry name" value="SET_SMYD"/>
    <property type="match status" value="1"/>
</dbReference>
<dbReference type="GO" id="GO:0032259">
    <property type="term" value="P:methylation"/>
    <property type="evidence" value="ECO:0007669"/>
    <property type="project" value="UniProtKB-KW"/>
</dbReference>
<dbReference type="InterPro" id="IPR046341">
    <property type="entry name" value="SET_dom_sf"/>
</dbReference>
<dbReference type="OrthoDB" id="194358at2759"/>
<feature type="compositionally biased region" description="Acidic residues" evidence="1">
    <location>
        <begin position="103"/>
        <end position="128"/>
    </location>
</feature>
<keyword evidence="4" id="KW-1185">Reference proteome</keyword>
<dbReference type="InterPro" id="IPR001214">
    <property type="entry name" value="SET_dom"/>
</dbReference>
<dbReference type="RefSeq" id="XP_067923995.1">
    <property type="nucleotide sequence ID" value="XM_068064032.1"/>
</dbReference>
<keyword evidence="3" id="KW-0808">Transferase</keyword>
<dbReference type="PANTHER" id="PTHR12197:SF292">
    <property type="entry name" value="SET DOMAIN-CONTAINING PROTEIN"/>
    <property type="match status" value="1"/>
</dbReference>
<dbReference type="PANTHER" id="PTHR12197">
    <property type="entry name" value="HISTONE-LYSINE N-METHYLTRANSFERASE SMYD"/>
    <property type="match status" value="1"/>
</dbReference>
<feature type="region of interest" description="Disordered" evidence="1">
    <location>
        <begin position="194"/>
        <end position="221"/>
    </location>
</feature>
<evidence type="ECO:0000256" key="1">
    <source>
        <dbReference type="SAM" id="MobiDB-lite"/>
    </source>
</evidence>
<evidence type="ECO:0000259" key="2">
    <source>
        <dbReference type="PROSITE" id="PS50280"/>
    </source>
</evidence>
<reference evidence="3 4" key="1">
    <citation type="journal article" date="2017" name="Int. J. Parasitol.">
        <title>The genome of the protozoan parasite Cystoisospora suis and a reverse vaccinology approach to identify vaccine candidates.</title>
        <authorList>
            <person name="Palmieri N."/>
            <person name="Shrestha A."/>
            <person name="Ruttkowski B."/>
            <person name="Beck T."/>
            <person name="Vogl C."/>
            <person name="Tomley F."/>
            <person name="Blake D.P."/>
            <person name="Joachim A."/>
        </authorList>
    </citation>
    <scope>NUCLEOTIDE SEQUENCE [LARGE SCALE GENOMIC DNA]</scope>
    <source>
        <strain evidence="3 4">Wien I</strain>
    </source>
</reference>
<sequence>MSRRVSQKNLAGGTGGVLSRAAGAATRGLLDHVRGTSSRGLRSTRQEPSQPLRNDSIKRRELDFDEELWARGYTMDYSYKLRHMQESEGTTQVSAGDYADVSPEGEEGGEIEALDEGAEGEDDGVEYEEYYRTDKGGTAVDDDSGRDPYSYETGEDDHEYYYGSRPYNDEGTAEAEDEAELADNYEYTAGAEEEEAAEYTYDDYNHGTTEGGYEEKEAEAEGEVWQTEDRVYDETDEEEYGEQADAVENEYAEDEYAEEADADETEYAEDRAEADVGVEAEDDAAAINPLAPYTLPQIAEKVEVKRVPGKGRCLYTKHDLEPGSIIFVETPVLVAIPSLNEELWNVLTELNEEEAFELPPVWHLAALCSLLMLDDDKKKICLDKWVPEPNKAPSDDVMRVLSRANVKVHPQLYERMLMVWRYNSFGHHTEQHGLVLYNRISMMAHSCRASACWHYGEADAFILRARVKLQAGDELTISYIGDDDLFKSTNVRREKVHGWLFTCQCIRCAAPVDSARGFRCPLCGTGAMFFKTDDGVTTSSACTICQAFPSDETIQEYLDFEQAYVDRLSETDKSDMQDAELVYNQATRVFSQHWVLYQLNTILFEGYRDAGNYEAAAIHQTERIKYVSQVMPLASYTLAWLYEEMGDVMTNQADEAGTQVSNHRLNIISRHFEDAYNLLYILCGEEHDYTVAALTKKTSCDARVTEA</sequence>
<dbReference type="PROSITE" id="PS50280">
    <property type="entry name" value="SET"/>
    <property type="match status" value="1"/>
</dbReference>
<feature type="region of interest" description="Disordered" evidence="1">
    <location>
        <begin position="86"/>
        <end position="178"/>
    </location>
</feature>
<dbReference type="InterPro" id="IPR011990">
    <property type="entry name" value="TPR-like_helical_dom_sf"/>
</dbReference>
<dbReference type="Gene3D" id="1.25.40.10">
    <property type="entry name" value="Tetratricopeptide repeat domain"/>
    <property type="match status" value="1"/>
</dbReference>
<keyword evidence="3" id="KW-0489">Methyltransferase</keyword>
<protein>
    <submittedName>
        <fullName evidence="3">Apical complex lysine methyltransferase</fullName>
    </submittedName>
</protein>
<comment type="caution">
    <text evidence="3">The sequence shown here is derived from an EMBL/GenBank/DDBJ whole genome shotgun (WGS) entry which is preliminary data.</text>
</comment>
<proteinExistence type="predicted"/>